<protein>
    <recommendedName>
        <fullName evidence="6">Cytochrome c-type biogenesis protein</fullName>
    </recommendedName>
</protein>
<dbReference type="Gene3D" id="1.25.40.10">
    <property type="entry name" value="Tetratricopeptide repeat domain"/>
    <property type="match status" value="1"/>
</dbReference>
<dbReference type="GO" id="GO:0005886">
    <property type="term" value="C:plasma membrane"/>
    <property type="evidence" value="ECO:0007669"/>
    <property type="project" value="TreeGrafter"/>
</dbReference>
<evidence type="ECO:0000256" key="5">
    <source>
        <dbReference type="ARBA" id="ARBA00023004"/>
    </source>
</evidence>
<feature type="transmembrane region" description="Helical" evidence="6">
    <location>
        <begin position="133"/>
        <end position="151"/>
    </location>
</feature>
<dbReference type="SUPFAM" id="SSF48452">
    <property type="entry name" value="TPR-like"/>
    <property type="match status" value="1"/>
</dbReference>
<evidence type="ECO:0000256" key="4">
    <source>
        <dbReference type="ARBA" id="ARBA00022729"/>
    </source>
</evidence>
<evidence type="ECO:0000313" key="10">
    <source>
        <dbReference type="Proteomes" id="UP000248783"/>
    </source>
</evidence>
<sequence length="306" mass="31577">MLVGRRRTVLAALVVAMLAAVGVVGALVLPSPGDAHADQVRAVAGSLRCPSCMGEDVADSASPLAESMRLVVAEQLAAGRTPGEVREWFARAYGDEVLLDPPRRGLGWLLWAAPLAVVALAVPLLWRRPGRRAAPAAALAGVAVLAGWWLVTDVRGSVGPAGGTAAAASAEAGSGAAAASDGAGPGELGALTVLQAAVQEQPGRTELREALASRLEEAGRTAEAAEQRAAVVRLRPLDADARYRYAAALVRDGSADQATEVLEQTLEVRTRHAPTLALLGTLLRDTDPGRSAELMGQYAQVREEGS</sequence>
<dbReference type="InterPro" id="IPR011990">
    <property type="entry name" value="TPR-like_helical_dom_sf"/>
</dbReference>
<evidence type="ECO:0000256" key="7">
    <source>
        <dbReference type="SAM" id="Coils"/>
    </source>
</evidence>
<dbReference type="CDD" id="cd16378">
    <property type="entry name" value="CcmH_N"/>
    <property type="match status" value="1"/>
</dbReference>
<dbReference type="Gene3D" id="1.10.8.640">
    <property type="entry name" value="Cytochrome C biogenesis protein"/>
    <property type="match status" value="1"/>
</dbReference>
<accession>A0A2W5WP60</accession>
<dbReference type="InterPro" id="IPR051263">
    <property type="entry name" value="C-type_cytochrome_biogenesis"/>
</dbReference>
<name>A0A2W5WP60_9MICO</name>
<evidence type="ECO:0000256" key="1">
    <source>
        <dbReference type="ARBA" id="ARBA00010342"/>
    </source>
</evidence>
<keyword evidence="6" id="KW-0472">Membrane</keyword>
<evidence type="ECO:0000256" key="3">
    <source>
        <dbReference type="ARBA" id="ARBA00022723"/>
    </source>
</evidence>
<dbReference type="AlphaFoldDB" id="A0A2W5WP60"/>
<keyword evidence="2 6" id="KW-0349">Heme</keyword>
<keyword evidence="4 6" id="KW-0732">Signal</keyword>
<keyword evidence="7" id="KW-0175">Coiled coil</keyword>
<comment type="caution">
    <text evidence="9">The sequence shown here is derived from an EMBL/GenBank/DDBJ whole genome shotgun (WGS) entry which is preliminary data.</text>
</comment>
<dbReference type="PANTHER" id="PTHR47870:SF4">
    <property type="entry name" value="CYTOCHROME C-TYPE BIOGENESIS PROTEIN CYCH"/>
    <property type="match status" value="1"/>
</dbReference>
<comment type="similarity">
    <text evidence="1 6">Belongs to the CcmH/CycL/Ccl2/NrfF family.</text>
</comment>
<gene>
    <name evidence="9" type="ORF">DNL40_09870</name>
</gene>
<proteinExistence type="inferred from homology"/>
<dbReference type="PANTHER" id="PTHR47870">
    <property type="entry name" value="CYTOCHROME C-TYPE BIOGENESIS PROTEIN CCMH"/>
    <property type="match status" value="1"/>
</dbReference>
<dbReference type="InterPro" id="IPR038297">
    <property type="entry name" value="CcmH/CycL/NrfF/Ccl2_sf"/>
</dbReference>
<evidence type="ECO:0000259" key="8">
    <source>
        <dbReference type="Pfam" id="PF03918"/>
    </source>
</evidence>
<keyword evidence="6" id="KW-1133">Transmembrane helix</keyword>
<dbReference type="GO" id="GO:0046872">
    <property type="term" value="F:metal ion binding"/>
    <property type="evidence" value="ECO:0007669"/>
    <property type="project" value="UniProtKB-KW"/>
</dbReference>
<dbReference type="Pfam" id="PF03918">
    <property type="entry name" value="CcmH"/>
    <property type="match status" value="1"/>
</dbReference>
<keyword evidence="10" id="KW-1185">Reference proteome</keyword>
<evidence type="ECO:0000256" key="2">
    <source>
        <dbReference type="ARBA" id="ARBA00022617"/>
    </source>
</evidence>
<feature type="coiled-coil region" evidence="7">
    <location>
        <begin position="208"/>
        <end position="235"/>
    </location>
</feature>
<organism evidence="9 10">
    <name type="scientific">Xylanimonas oleitrophica</name>
    <dbReference type="NCBI Taxonomy" id="2607479"/>
    <lineage>
        <taxon>Bacteria</taxon>
        <taxon>Bacillati</taxon>
        <taxon>Actinomycetota</taxon>
        <taxon>Actinomycetes</taxon>
        <taxon>Micrococcales</taxon>
        <taxon>Promicromonosporaceae</taxon>
        <taxon>Xylanimonas</taxon>
    </lineage>
</organism>
<feature type="domain" description="CcmH/CycL/Ccl2/NrfF N-terminal" evidence="8">
    <location>
        <begin position="21"/>
        <end position="135"/>
    </location>
</feature>
<feature type="transmembrane region" description="Helical" evidence="6">
    <location>
        <begin position="108"/>
        <end position="126"/>
    </location>
</feature>
<reference evidence="9 10" key="1">
    <citation type="submission" date="2018-06" db="EMBL/GenBank/DDBJ databases">
        <title>Whole genome sequencing of a novel hydrocarbon degrading bacterial strain, PW21 isolated from oil contaminated produced water sample.</title>
        <authorList>
            <person name="Nagkirti P."/>
            <person name="Shaikh A."/>
            <person name="Gowdaman V."/>
            <person name="Engineer A.E."/>
            <person name="Dagar S."/>
            <person name="Dhakephalkar P.K."/>
        </authorList>
    </citation>
    <scope>NUCLEOTIDE SEQUENCE [LARGE SCALE GENOMIC DNA]</scope>
    <source>
        <strain evidence="9 10">PW21</strain>
    </source>
</reference>
<dbReference type="EMBL" id="QKWH01000006">
    <property type="protein sequence ID" value="PZR52950.1"/>
    <property type="molecule type" value="Genomic_DNA"/>
</dbReference>
<evidence type="ECO:0000313" key="9">
    <source>
        <dbReference type="EMBL" id="PZR52950.1"/>
    </source>
</evidence>
<dbReference type="InterPro" id="IPR005616">
    <property type="entry name" value="CcmH/CycL/Ccl2/NrfF_N"/>
</dbReference>
<evidence type="ECO:0000256" key="6">
    <source>
        <dbReference type="RuleBase" id="RU364112"/>
    </source>
</evidence>
<comment type="function">
    <text evidence="6">Possible subunit of a heme lyase.</text>
</comment>
<keyword evidence="6" id="KW-0812">Transmembrane</keyword>
<dbReference type="Proteomes" id="UP000248783">
    <property type="component" value="Unassembled WGS sequence"/>
</dbReference>
<keyword evidence="3 6" id="KW-0479">Metal-binding</keyword>
<keyword evidence="5 6" id="KW-0408">Iron</keyword>